<dbReference type="SMART" id="SM00662">
    <property type="entry name" value="RPOLD"/>
    <property type="match status" value="1"/>
</dbReference>
<comment type="catalytic activity">
    <reaction evidence="9">
        <text>RNA(n) + a ribonucleoside 5'-triphosphate = RNA(n+1) + diphosphate</text>
        <dbReference type="Rhea" id="RHEA:21248"/>
        <dbReference type="Rhea" id="RHEA-COMP:14527"/>
        <dbReference type="Rhea" id="RHEA-COMP:17342"/>
        <dbReference type="ChEBI" id="CHEBI:33019"/>
        <dbReference type="ChEBI" id="CHEBI:61557"/>
        <dbReference type="ChEBI" id="CHEBI:140395"/>
        <dbReference type="EC" id="2.7.7.6"/>
    </reaction>
</comment>
<sequence length="365" mass="40831">MSNNFFVSCLESRMEQETSWYSRFEIGPFQAGQALTVANSLRRTLLSDQQGVFLAAVEIDGAIHEYSRLEGLKESILDILLNLRQVSVLLTDDTSKTASEFANQETFVGYFDLQGPMEVKAKDLKFPKQIECGNPNQHIATLTRNCTFQGRFLILTNPGLTFKNQSIGDPLLFTKQVAKLEIGNRLLEKNWLYVNPITNAIRRVNYVVEQFGDVWEQKEVVVLEVWTNGTIHPKQAIHSACTKLSTLFSSLSSVNTTAFKFPASVARFKKVKTDSGADGNLTVKPMTEFSGQESPAGDKLTILFDLDIANLQLSLKTYLVLKNAKIQNIGNLLQYNKSDLTRLLNLANSQIEEIETALNVFGLAF</sequence>
<dbReference type="InterPro" id="IPR036603">
    <property type="entry name" value="RBP11-like"/>
</dbReference>
<evidence type="ECO:0000256" key="6">
    <source>
        <dbReference type="ARBA" id="ARBA00022695"/>
    </source>
</evidence>
<dbReference type="GO" id="GO:0003677">
    <property type="term" value="F:DNA binding"/>
    <property type="evidence" value="ECO:0007669"/>
    <property type="project" value="InterPro"/>
</dbReference>
<feature type="domain" description="DNA-directed RNA polymerase RpoA/D/Rpb3-type" evidence="10">
    <location>
        <begin position="21"/>
        <end position="254"/>
    </location>
</feature>
<organism evidence="11">
    <name type="scientific">Pedinomonas minor</name>
    <name type="common">Green alga</name>
    <dbReference type="NCBI Taxonomy" id="3159"/>
    <lineage>
        <taxon>Eukaryota</taxon>
        <taxon>Viridiplantae</taxon>
        <taxon>Chlorophyta</taxon>
        <taxon>core chlorophytes</taxon>
        <taxon>Pedinophyceae</taxon>
        <taxon>Pedinomonadales</taxon>
        <taxon>Pedinomonadaceae</taxon>
        <taxon>Pedinomonas</taxon>
    </lineage>
</organism>
<comment type="similarity">
    <text evidence="2">Belongs to the RNA polymerase alpha chain family.</text>
</comment>
<dbReference type="GeneID" id="11541878"/>
<dbReference type="Pfam" id="PF01000">
    <property type="entry name" value="RNA_pol_A_bac"/>
    <property type="match status" value="1"/>
</dbReference>
<dbReference type="RefSeq" id="YP_005089866.1">
    <property type="nucleotide sequence ID" value="NC_016733.1"/>
</dbReference>
<dbReference type="InterPro" id="IPR011260">
    <property type="entry name" value="RNAP_asu_C"/>
</dbReference>
<dbReference type="GO" id="GO:0006351">
    <property type="term" value="P:DNA-templated transcription"/>
    <property type="evidence" value="ECO:0007669"/>
    <property type="project" value="InterPro"/>
</dbReference>
<dbReference type="AlphaFoldDB" id="C7BEL8"/>
<protein>
    <recommendedName>
        <fullName evidence="3">DNA-directed RNA polymerase</fullName>
        <ecNumber evidence="3">2.7.7.6</ecNumber>
    </recommendedName>
    <alternativeName>
        <fullName evidence="8">Plastid-encoded RNA polymerase subunit alpha</fullName>
    </alternativeName>
</protein>
<dbReference type="GO" id="GO:0003899">
    <property type="term" value="F:DNA-directed RNA polymerase activity"/>
    <property type="evidence" value="ECO:0007669"/>
    <property type="project" value="UniProtKB-EC"/>
</dbReference>
<dbReference type="Gene3D" id="2.170.120.12">
    <property type="entry name" value="DNA-directed RNA polymerase, insert domain"/>
    <property type="match status" value="1"/>
</dbReference>
<accession>C7BEL8</accession>
<evidence type="ECO:0000256" key="3">
    <source>
        <dbReference type="ARBA" id="ARBA00012418"/>
    </source>
</evidence>
<evidence type="ECO:0000256" key="9">
    <source>
        <dbReference type="ARBA" id="ARBA00048552"/>
    </source>
</evidence>
<evidence type="ECO:0000313" key="11">
    <source>
        <dbReference type="EMBL" id="ACQ90877.1"/>
    </source>
</evidence>
<dbReference type="InterPro" id="IPR011262">
    <property type="entry name" value="DNA-dir_RNA_pol_insert"/>
</dbReference>
<evidence type="ECO:0000256" key="2">
    <source>
        <dbReference type="ARBA" id="ARBA00007123"/>
    </source>
</evidence>
<proteinExistence type="inferred from homology"/>
<dbReference type="GO" id="GO:0000428">
    <property type="term" value="C:DNA-directed RNA polymerase complex"/>
    <property type="evidence" value="ECO:0007669"/>
    <property type="project" value="UniProtKB-KW"/>
</dbReference>
<dbReference type="InterPro" id="IPR036643">
    <property type="entry name" value="RNApol_insert_sf"/>
</dbReference>
<evidence type="ECO:0000256" key="4">
    <source>
        <dbReference type="ARBA" id="ARBA00022478"/>
    </source>
</evidence>
<keyword evidence="6" id="KW-0548">Nucleotidyltransferase</keyword>
<keyword evidence="11" id="KW-0934">Plastid</keyword>
<geneLocation type="chloroplast" evidence="11"/>
<dbReference type="SUPFAM" id="SSF55257">
    <property type="entry name" value="RBP11-like subunits of RNA polymerase"/>
    <property type="match status" value="1"/>
</dbReference>
<dbReference type="CDD" id="cd06928">
    <property type="entry name" value="RNAP_alpha_NTD"/>
    <property type="match status" value="1"/>
</dbReference>
<dbReference type="SUPFAM" id="SSF56553">
    <property type="entry name" value="Insert subdomain of RNA polymerase alpha subunit"/>
    <property type="match status" value="1"/>
</dbReference>
<dbReference type="Gene3D" id="1.10.150.20">
    <property type="entry name" value="5' to 3' exonuclease, C-terminal subdomain"/>
    <property type="match status" value="1"/>
</dbReference>
<dbReference type="Pfam" id="PF01193">
    <property type="entry name" value="RNA_pol_L"/>
    <property type="match status" value="1"/>
</dbReference>
<dbReference type="Gene3D" id="3.30.1360.10">
    <property type="entry name" value="RNA polymerase, RBP11-like subunit"/>
    <property type="match status" value="1"/>
</dbReference>
<dbReference type="GO" id="GO:0046983">
    <property type="term" value="F:protein dimerization activity"/>
    <property type="evidence" value="ECO:0007669"/>
    <property type="project" value="InterPro"/>
</dbReference>
<keyword evidence="7" id="KW-0804">Transcription</keyword>
<dbReference type="GO" id="GO:0005737">
    <property type="term" value="C:cytoplasm"/>
    <property type="evidence" value="ECO:0007669"/>
    <property type="project" value="UniProtKB-ARBA"/>
</dbReference>
<dbReference type="EMBL" id="FJ968740">
    <property type="protein sequence ID" value="ACQ90877.1"/>
    <property type="molecule type" value="Genomic_DNA"/>
</dbReference>
<gene>
    <name evidence="11" type="primary">rpoA</name>
</gene>
<keyword evidence="4" id="KW-0240">DNA-directed RNA polymerase</keyword>
<dbReference type="Pfam" id="PF03118">
    <property type="entry name" value="RNA_pol_A_CTD"/>
    <property type="match status" value="1"/>
</dbReference>
<evidence type="ECO:0000256" key="1">
    <source>
        <dbReference type="ARBA" id="ARBA00004026"/>
    </source>
</evidence>
<dbReference type="SUPFAM" id="SSF47789">
    <property type="entry name" value="C-terminal domain of RNA polymerase alpha subunit"/>
    <property type="match status" value="1"/>
</dbReference>
<keyword evidence="5" id="KW-0808">Transferase</keyword>
<evidence type="ECO:0000256" key="7">
    <source>
        <dbReference type="ARBA" id="ARBA00023163"/>
    </source>
</evidence>
<evidence type="ECO:0000256" key="5">
    <source>
        <dbReference type="ARBA" id="ARBA00022679"/>
    </source>
</evidence>
<dbReference type="InterPro" id="IPR011263">
    <property type="entry name" value="DNA-dir_RNA_pol_RpoA/D/Rpb3"/>
</dbReference>
<name>C7BEL8_PEDMN</name>
<comment type="function">
    <text evidence="1">DNA-dependent RNA polymerase catalyzes the transcription of DNA into RNA using the four ribonucleoside triphosphates as substrates.</text>
</comment>
<evidence type="ECO:0000259" key="10">
    <source>
        <dbReference type="SMART" id="SM00662"/>
    </source>
</evidence>
<reference evidence="11" key="1">
    <citation type="journal article" date="2009" name="Mol. Biol. Evol.">
        <title>The chloroplast genomes of the green algae Pedinomonas minor, Parachlorella kessleri, and Oocystis solitaria reveal a shared ancestry between the Pedinomonadales and Chlorellales.</title>
        <authorList>
            <person name="Turmel M."/>
            <person name="Otis C."/>
            <person name="Lemieux C."/>
        </authorList>
    </citation>
    <scope>NUCLEOTIDE SEQUENCE</scope>
</reference>
<dbReference type="EC" id="2.7.7.6" evidence="3"/>
<keyword evidence="11" id="KW-0150">Chloroplast</keyword>
<evidence type="ECO:0000256" key="8">
    <source>
        <dbReference type="ARBA" id="ARBA00031776"/>
    </source>
</evidence>